<dbReference type="InterPro" id="IPR050415">
    <property type="entry name" value="MRET"/>
</dbReference>
<evidence type="ECO:0000259" key="9">
    <source>
        <dbReference type="PROSITE" id="PS51384"/>
    </source>
</evidence>
<dbReference type="PATRIC" id="fig|762967.3.peg.412"/>
<evidence type="ECO:0000256" key="2">
    <source>
        <dbReference type="ARBA" id="ARBA00022630"/>
    </source>
</evidence>
<dbReference type="Pfam" id="PF00175">
    <property type="entry name" value="NAD_binding_1"/>
    <property type="match status" value="1"/>
</dbReference>
<evidence type="ECO:0000256" key="8">
    <source>
        <dbReference type="ARBA" id="ARBA00023014"/>
    </source>
</evidence>
<evidence type="ECO:0000313" key="10">
    <source>
        <dbReference type="EMBL" id="EHY32110.1"/>
    </source>
</evidence>
<keyword evidence="5" id="KW-0274">FAD</keyword>
<dbReference type="Proteomes" id="UP000004956">
    <property type="component" value="Unassembled WGS sequence"/>
</dbReference>
<comment type="cofactor">
    <cofactor evidence="1">
        <name>FAD</name>
        <dbReference type="ChEBI" id="CHEBI:57692"/>
    </cofactor>
</comment>
<dbReference type="GO" id="GO:0050660">
    <property type="term" value="F:flavin adenine dinucleotide binding"/>
    <property type="evidence" value="ECO:0007669"/>
    <property type="project" value="TreeGrafter"/>
</dbReference>
<evidence type="ECO:0000313" key="11">
    <source>
        <dbReference type="Proteomes" id="UP000004956"/>
    </source>
</evidence>
<dbReference type="InterPro" id="IPR017927">
    <property type="entry name" value="FAD-bd_FR_type"/>
</dbReference>
<dbReference type="SUPFAM" id="SSF63380">
    <property type="entry name" value="Riboflavin synthase domain-like"/>
    <property type="match status" value="1"/>
</dbReference>
<keyword evidence="7" id="KW-0408">Iron</keyword>
<sequence length="239" mass="25686">MSEQQSTRLMKCASRREECRYGTSLTFTPVEGALPEYEPGQYVLIKTGAGEPFRPYVISQGPGEAFLRVTVVPSAEGKLPKLASLRVGEEVEMTGPEGDFTPDIQAEHPLVLLGGLAGIAPIVAILETLAVENPLRKTHVLYETASSETFALRSAMELALKGMPNAAGAVFFTAPLGTDRQGEAFDAEGEIEPDRLRFFCQDPDADFYIAGPEGLIARLRSALLSLGVIAARIHVLPLG</sequence>
<keyword evidence="11" id="KW-1185">Reference proteome</keyword>
<feature type="domain" description="FAD-binding FR-type" evidence="9">
    <location>
        <begin position="5"/>
        <end position="103"/>
    </location>
</feature>
<protein>
    <submittedName>
        <fullName evidence="10">Oxidoreductase NAD-binding domain protein</fullName>
    </submittedName>
</protein>
<evidence type="ECO:0000256" key="6">
    <source>
        <dbReference type="ARBA" id="ARBA00023002"/>
    </source>
</evidence>
<dbReference type="EMBL" id="AFBQ01000058">
    <property type="protein sequence ID" value="EHY32110.1"/>
    <property type="molecule type" value="Genomic_DNA"/>
</dbReference>
<proteinExistence type="predicted"/>
<keyword evidence="4" id="KW-0479">Metal-binding</keyword>
<keyword evidence="6" id="KW-0560">Oxidoreductase</keyword>
<dbReference type="PANTHER" id="PTHR47354">
    <property type="entry name" value="NADH OXIDOREDUCTASE HCR"/>
    <property type="match status" value="1"/>
</dbReference>
<accession>H3KCP7</accession>
<reference evidence="10 11" key="1">
    <citation type="submission" date="2011-11" db="EMBL/GenBank/DDBJ databases">
        <authorList>
            <person name="Weinstock G."/>
            <person name="Sodergren E."/>
            <person name="Clifton S."/>
            <person name="Fulton L."/>
            <person name="Fulton B."/>
            <person name="Courtney L."/>
            <person name="Fronick C."/>
            <person name="Harrison M."/>
            <person name="Strong C."/>
            <person name="Farmer C."/>
            <person name="Delahaunty K."/>
            <person name="Markovic C."/>
            <person name="Hall O."/>
            <person name="Minx P."/>
            <person name="Tomlinson C."/>
            <person name="Mitreva M."/>
            <person name="Hou S."/>
            <person name="Chen J."/>
            <person name="Wollam A."/>
            <person name="Pepin K.H."/>
            <person name="Johnson M."/>
            <person name="Bhonagiri V."/>
            <person name="Zhang X."/>
            <person name="Suruliraj S."/>
            <person name="Warren W."/>
            <person name="Chinwalla A."/>
            <person name="Mardis E.R."/>
            <person name="Wilson R.K."/>
        </authorList>
    </citation>
    <scope>NUCLEOTIDE SEQUENCE [LARGE SCALE GENOMIC DNA]</scope>
    <source>
        <strain evidence="10 11">YIT 11816</strain>
    </source>
</reference>
<dbReference type="STRING" id="762967.HMPREF9440_00500"/>
<dbReference type="GO" id="GO:0051537">
    <property type="term" value="F:2 iron, 2 sulfur cluster binding"/>
    <property type="evidence" value="ECO:0007669"/>
    <property type="project" value="UniProtKB-KW"/>
</dbReference>
<evidence type="ECO:0000256" key="7">
    <source>
        <dbReference type="ARBA" id="ARBA00023004"/>
    </source>
</evidence>
<evidence type="ECO:0000256" key="3">
    <source>
        <dbReference type="ARBA" id="ARBA00022714"/>
    </source>
</evidence>
<keyword evidence="2" id="KW-0285">Flavoprotein</keyword>
<dbReference type="PROSITE" id="PS51384">
    <property type="entry name" value="FAD_FR"/>
    <property type="match status" value="1"/>
</dbReference>
<organism evidence="10 11">
    <name type="scientific">Sutterella parvirubra YIT 11816</name>
    <dbReference type="NCBI Taxonomy" id="762967"/>
    <lineage>
        <taxon>Bacteria</taxon>
        <taxon>Pseudomonadati</taxon>
        <taxon>Pseudomonadota</taxon>
        <taxon>Betaproteobacteria</taxon>
        <taxon>Burkholderiales</taxon>
        <taxon>Sutterellaceae</taxon>
        <taxon>Sutterella</taxon>
    </lineage>
</organism>
<dbReference type="SUPFAM" id="SSF52343">
    <property type="entry name" value="Ferredoxin reductase-like, C-terminal NADP-linked domain"/>
    <property type="match status" value="1"/>
</dbReference>
<comment type="caution">
    <text evidence="10">The sequence shown here is derived from an EMBL/GenBank/DDBJ whole genome shotgun (WGS) entry which is preliminary data.</text>
</comment>
<name>H3KCP7_9BURK</name>
<evidence type="ECO:0000256" key="1">
    <source>
        <dbReference type="ARBA" id="ARBA00001974"/>
    </source>
</evidence>
<dbReference type="HOGENOM" id="CLU_003827_14_4_4"/>
<evidence type="ECO:0000256" key="5">
    <source>
        <dbReference type="ARBA" id="ARBA00022827"/>
    </source>
</evidence>
<dbReference type="PANTHER" id="PTHR47354:SF8">
    <property type="entry name" value="1,2-PHENYLACETYL-COA EPOXIDASE, SUBUNIT E"/>
    <property type="match status" value="1"/>
</dbReference>
<dbReference type="InterPro" id="IPR017938">
    <property type="entry name" value="Riboflavin_synthase-like_b-brl"/>
</dbReference>
<keyword evidence="8" id="KW-0411">Iron-sulfur</keyword>
<dbReference type="RefSeq" id="WP_008541037.1">
    <property type="nucleotide sequence ID" value="NZ_JH604884.1"/>
</dbReference>
<dbReference type="Gene3D" id="2.40.30.10">
    <property type="entry name" value="Translation factors"/>
    <property type="match status" value="1"/>
</dbReference>
<dbReference type="InterPro" id="IPR001433">
    <property type="entry name" value="OxRdtase_FAD/NAD-bd"/>
</dbReference>
<dbReference type="InterPro" id="IPR039261">
    <property type="entry name" value="FNR_nucleotide-bd"/>
</dbReference>
<dbReference type="AlphaFoldDB" id="H3KCP7"/>
<dbReference type="GO" id="GO:0046872">
    <property type="term" value="F:metal ion binding"/>
    <property type="evidence" value="ECO:0007669"/>
    <property type="project" value="UniProtKB-KW"/>
</dbReference>
<gene>
    <name evidence="10" type="ORF">HMPREF9440_00500</name>
</gene>
<keyword evidence="3" id="KW-0001">2Fe-2S</keyword>
<evidence type="ECO:0000256" key="4">
    <source>
        <dbReference type="ARBA" id="ARBA00022723"/>
    </source>
</evidence>
<dbReference type="GO" id="GO:0016491">
    <property type="term" value="F:oxidoreductase activity"/>
    <property type="evidence" value="ECO:0007669"/>
    <property type="project" value="UniProtKB-KW"/>
</dbReference>
<dbReference type="Gene3D" id="3.40.50.80">
    <property type="entry name" value="Nucleotide-binding domain of ferredoxin-NADP reductase (FNR) module"/>
    <property type="match status" value="1"/>
</dbReference>
<dbReference type="OrthoDB" id="9796486at2"/>